<feature type="compositionally biased region" description="Low complexity" evidence="1">
    <location>
        <begin position="27"/>
        <end position="43"/>
    </location>
</feature>
<dbReference type="EMBL" id="JAANIU010013347">
    <property type="protein sequence ID" value="KAG1530038.1"/>
    <property type="molecule type" value="Genomic_DNA"/>
</dbReference>
<gene>
    <name evidence="3" type="ORF">G6F50_017588</name>
</gene>
<reference evidence="3 4" key="1">
    <citation type="journal article" date="2020" name="Microb. Genom.">
        <title>Genetic diversity of clinical and environmental Mucorales isolates obtained from an investigation of mucormycosis cases among solid organ transplant recipients.</title>
        <authorList>
            <person name="Nguyen M.H."/>
            <person name="Kaul D."/>
            <person name="Muto C."/>
            <person name="Cheng S.J."/>
            <person name="Richter R.A."/>
            <person name="Bruno V.M."/>
            <person name="Liu G."/>
            <person name="Beyhan S."/>
            <person name="Sundermann A.J."/>
            <person name="Mounaud S."/>
            <person name="Pasculle A.W."/>
            <person name="Nierman W.C."/>
            <person name="Driscoll E."/>
            <person name="Cumbie R."/>
            <person name="Clancy C.J."/>
            <person name="Dupont C.L."/>
        </authorList>
    </citation>
    <scope>NUCLEOTIDE SEQUENCE [LARGE SCALE GENOMIC DNA]</scope>
    <source>
        <strain evidence="3 4">GL24</strain>
    </source>
</reference>
<dbReference type="AlphaFoldDB" id="A0A9P6XQL9"/>
<dbReference type="PROSITE" id="PS51257">
    <property type="entry name" value="PROKAR_LIPOPROTEIN"/>
    <property type="match status" value="1"/>
</dbReference>
<keyword evidence="2" id="KW-0732">Signal</keyword>
<evidence type="ECO:0000313" key="4">
    <source>
        <dbReference type="Proteomes" id="UP000740926"/>
    </source>
</evidence>
<evidence type="ECO:0000256" key="2">
    <source>
        <dbReference type="SAM" id="SignalP"/>
    </source>
</evidence>
<proteinExistence type="predicted"/>
<evidence type="ECO:0008006" key="5">
    <source>
        <dbReference type="Google" id="ProtNLM"/>
    </source>
</evidence>
<protein>
    <recommendedName>
        <fullName evidence="5">Lipoprotein</fullName>
    </recommendedName>
</protein>
<keyword evidence="4" id="KW-1185">Reference proteome</keyword>
<comment type="caution">
    <text evidence="3">The sequence shown here is derived from an EMBL/GenBank/DDBJ whole genome shotgun (WGS) entry which is preliminary data.</text>
</comment>
<evidence type="ECO:0000313" key="3">
    <source>
        <dbReference type="EMBL" id="KAG1530038.1"/>
    </source>
</evidence>
<sequence>MRRPVSLSLTLLATAALGLSACKRVDAPAAEAATPEAPAAAAKAEARAGVQGDHRADLPCRRRPPGRGAEGSPLGRTGAGGARQRGQGPEAGRGTGRG</sequence>
<dbReference type="Proteomes" id="UP000740926">
    <property type="component" value="Unassembled WGS sequence"/>
</dbReference>
<feature type="chain" id="PRO_5040115821" description="Lipoprotein" evidence="2">
    <location>
        <begin position="21"/>
        <end position="98"/>
    </location>
</feature>
<organism evidence="3 4">
    <name type="scientific">Rhizopus delemar</name>
    <dbReference type="NCBI Taxonomy" id="936053"/>
    <lineage>
        <taxon>Eukaryota</taxon>
        <taxon>Fungi</taxon>
        <taxon>Fungi incertae sedis</taxon>
        <taxon>Mucoromycota</taxon>
        <taxon>Mucoromycotina</taxon>
        <taxon>Mucoromycetes</taxon>
        <taxon>Mucorales</taxon>
        <taxon>Mucorineae</taxon>
        <taxon>Rhizopodaceae</taxon>
        <taxon>Rhizopus</taxon>
    </lineage>
</organism>
<feature type="signal peptide" evidence="2">
    <location>
        <begin position="1"/>
        <end position="20"/>
    </location>
</feature>
<feature type="compositionally biased region" description="Gly residues" evidence="1">
    <location>
        <begin position="77"/>
        <end position="98"/>
    </location>
</feature>
<name>A0A9P6XQL9_9FUNG</name>
<feature type="region of interest" description="Disordered" evidence="1">
    <location>
        <begin position="27"/>
        <end position="98"/>
    </location>
</feature>
<evidence type="ECO:0000256" key="1">
    <source>
        <dbReference type="SAM" id="MobiDB-lite"/>
    </source>
</evidence>
<accession>A0A9P6XQL9</accession>